<dbReference type="PATRIC" id="fig|54005.3.peg.358"/>
<gene>
    <name evidence="8" type="primary">rnfA</name>
    <name evidence="9" type="ORF">HMPREF3229_00362</name>
</gene>
<organism evidence="9">
    <name type="scientific">Peptoniphilus harei</name>
    <dbReference type="NCBI Taxonomy" id="54005"/>
    <lineage>
        <taxon>Bacteria</taxon>
        <taxon>Bacillati</taxon>
        <taxon>Bacillota</taxon>
        <taxon>Tissierellia</taxon>
        <taxon>Tissierellales</taxon>
        <taxon>Peptoniphilaceae</taxon>
        <taxon>Peptoniphilus</taxon>
    </lineage>
</organism>
<feature type="transmembrane region" description="Helical" evidence="8">
    <location>
        <begin position="105"/>
        <end position="123"/>
    </location>
</feature>
<keyword evidence="4 8" id="KW-1278">Translocase</keyword>
<dbReference type="PANTHER" id="PTHR30335:SF0">
    <property type="entry name" value="ION-TRANSLOCATING OXIDOREDUCTASE COMPLEX SUBUNIT A"/>
    <property type="match status" value="1"/>
</dbReference>
<keyword evidence="2 8" id="KW-0813">Transport</keyword>
<keyword evidence="6 8" id="KW-1133">Transmembrane helix</keyword>
<keyword evidence="7 8" id="KW-0472">Membrane</keyword>
<dbReference type="GO" id="GO:0005886">
    <property type="term" value="C:plasma membrane"/>
    <property type="evidence" value="ECO:0007669"/>
    <property type="project" value="UniProtKB-SubCell"/>
</dbReference>
<evidence type="ECO:0000313" key="9">
    <source>
        <dbReference type="EMBL" id="KXA31531.1"/>
    </source>
</evidence>
<dbReference type="EC" id="7.-.-.-" evidence="8"/>
<accession>A0A133PRV9</accession>
<dbReference type="GO" id="GO:0012505">
    <property type="term" value="C:endomembrane system"/>
    <property type="evidence" value="ECO:0007669"/>
    <property type="project" value="UniProtKB-SubCell"/>
</dbReference>
<comment type="function">
    <text evidence="8">Part of a membrane-bound complex that couples electron transfer with translocation of ions across the membrane.</text>
</comment>
<feature type="transmembrane region" description="Helical" evidence="8">
    <location>
        <begin position="135"/>
        <end position="155"/>
    </location>
</feature>
<protein>
    <recommendedName>
        <fullName evidence="8">Ion-translocating oxidoreductase complex subunit A</fullName>
        <ecNumber evidence="8">7.-.-.-</ecNumber>
    </recommendedName>
    <alternativeName>
        <fullName evidence="8">Rnf electron transport complex subunit A</fullName>
    </alternativeName>
</protein>
<dbReference type="NCBIfam" id="NF003481">
    <property type="entry name" value="PRK05151.1"/>
    <property type="match status" value="1"/>
</dbReference>
<comment type="subcellular location">
    <subcellularLocation>
        <location evidence="8">Cell membrane</location>
        <topology evidence="8">Multi-pass membrane protein</topology>
    </subcellularLocation>
    <subcellularLocation>
        <location evidence="1">Endomembrane system</location>
        <topology evidence="1">Multi-pass membrane protein</topology>
    </subcellularLocation>
</comment>
<evidence type="ECO:0000313" key="10">
    <source>
        <dbReference type="Proteomes" id="UP000070174"/>
    </source>
</evidence>
<evidence type="ECO:0000256" key="4">
    <source>
        <dbReference type="ARBA" id="ARBA00022967"/>
    </source>
</evidence>
<keyword evidence="3 8" id="KW-0812">Transmembrane</keyword>
<dbReference type="AlphaFoldDB" id="A0A133PRV9"/>
<proteinExistence type="inferred from homology"/>
<dbReference type="NCBIfam" id="TIGR01943">
    <property type="entry name" value="rnfA"/>
    <property type="match status" value="1"/>
</dbReference>
<keyword evidence="5 8" id="KW-0249">Electron transport</keyword>
<sequence length="192" mass="20448">MLESILTILISTILVNNYVFAQFLGICPFLGVSSKTETALGMGIAVTFVVVLASAITWLIQIFVLDKFGLEYLQTIAFILVIASLVQFVEMFIKKSSPSLYQAMGVYLPLITTNCVVLGVTVLNVQNGYNLIETIFSGFGASIGFTLALVLIAALREKLMLADVPKALQGVPIALVSAGLMAIAFSGFGGLV</sequence>
<comment type="subunit">
    <text evidence="8">The complex is composed of six subunits: RnfA, RnfB, RnfC, RnfD, RnfE and RnfG.</text>
</comment>
<dbReference type="Pfam" id="PF02508">
    <property type="entry name" value="Rnf-Nqr"/>
    <property type="match status" value="1"/>
</dbReference>
<dbReference type="InterPro" id="IPR003667">
    <property type="entry name" value="NqrDE/RnfAE"/>
</dbReference>
<dbReference type="RefSeq" id="WP_060799671.1">
    <property type="nucleotide sequence ID" value="NZ_JADNMH010000009.1"/>
</dbReference>
<evidence type="ECO:0000256" key="2">
    <source>
        <dbReference type="ARBA" id="ARBA00022448"/>
    </source>
</evidence>
<dbReference type="InterPro" id="IPR011293">
    <property type="entry name" value="Ion_transpt_RnfA/RsxA"/>
</dbReference>
<dbReference type="HAMAP" id="MF_00459">
    <property type="entry name" value="RsxA_RnfA"/>
    <property type="match status" value="1"/>
</dbReference>
<keyword evidence="8" id="KW-1003">Cell membrane</keyword>
<evidence type="ECO:0000256" key="1">
    <source>
        <dbReference type="ARBA" id="ARBA00004127"/>
    </source>
</evidence>
<comment type="caution">
    <text evidence="9">The sequence shown here is derived from an EMBL/GenBank/DDBJ whole genome shotgun (WGS) entry which is preliminary data.</text>
</comment>
<evidence type="ECO:0000256" key="8">
    <source>
        <dbReference type="HAMAP-Rule" id="MF_00459"/>
    </source>
</evidence>
<feature type="transmembrane region" description="Helical" evidence="8">
    <location>
        <begin position="167"/>
        <end position="188"/>
    </location>
</feature>
<evidence type="ECO:0000256" key="3">
    <source>
        <dbReference type="ARBA" id="ARBA00022692"/>
    </source>
</evidence>
<dbReference type="Proteomes" id="UP000070174">
    <property type="component" value="Unassembled WGS sequence"/>
</dbReference>
<dbReference type="GO" id="GO:0022900">
    <property type="term" value="P:electron transport chain"/>
    <property type="evidence" value="ECO:0007669"/>
    <property type="project" value="UniProtKB-UniRule"/>
</dbReference>
<feature type="transmembrane region" description="Helical" evidence="8">
    <location>
        <begin position="6"/>
        <end position="32"/>
    </location>
</feature>
<comment type="similarity">
    <text evidence="8">Belongs to the NqrDE/RnfAE family.</text>
</comment>
<dbReference type="PIRSF" id="PIRSF006102">
    <property type="entry name" value="NQR_DE"/>
    <property type="match status" value="1"/>
</dbReference>
<dbReference type="EMBL" id="LRQE01000008">
    <property type="protein sequence ID" value="KXA31531.1"/>
    <property type="molecule type" value="Genomic_DNA"/>
</dbReference>
<evidence type="ECO:0000256" key="7">
    <source>
        <dbReference type="ARBA" id="ARBA00023136"/>
    </source>
</evidence>
<feature type="transmembrane region" description="Helical" evidence="8">
    <location>
        <begin position="72"/>
        <end position="93"/>
    </location>
</feature>
<evidence type="ECO:0000256" key="6">
    <source>
        <dbReference type="ARBA" id="ARBA00022989"/>
    </source>
</evidence>
<name>A0A133PRV9_9FIRM</name>
<dbReference type="InterPro" id="IPR050133">
    <property type="entry name" value="NqrDE/RnfAE_oxidrdctase"/>
</dbReference>
<reference evidence="9 10" key="1">
    <citation type="submission" date="2016-01" db="EMBL/GenBank/DDBJ databases">
        <authorList>
            <person name="Oliw E.H."/>
        </authorList>
    </citation>
    <scope>NUCLEOTIDE SEQUENCE [LARGE SCALE GENOMIC DNA]</scope>
    <source>
        <strain evidence="9 10">CMW7756A</strain>
    </source>
</reference>
<evidence type="ECO:0000256" key="5">
    <source>
        <dbReference type="ARBA" id="ARBA00022982"/>
    </source>
</evidence>
<dbReference type="PANTHER" id="PTHR30335">
    <property type="entry name" value="INTEGRAL MEMBRANE PROTEIN OF SOXR-REDUCING COMPLEX"/>
    <property type="match status" value="1"/>
</dbReference>
<feature type="transmembrane region" description="Helical" evidence="8">
    <location>
        <begin position="39"/>
        <end position="60"/>
    </location>
</feature>